<proteinExistence type="predicted"/>
<protein>
    <submittedName>
        <fullName evidence="2">Dipeptidase</fullName>
    </submittedName>
</protein>
<dbReference type="Proteomes" id="UP000830115">
    <property type="component" value="Chromosome"/>
</dbReference>
<keyword evidence="3" id="KW-1185">Reference proteome</keyword>
<dbReference type="SUPFAM" id="SSF51556">
    <property type="entry name" value="Metallo-dependent hydrolases"/>
    <property type="match status" value="1"/>
</dbReference>
<evidence type="ECO:0000313" key="2">
    <source>
        <dbReference type="EMBL" id="UQA95075.1"/>
    </source>
</evidence>
<dbReference type="Gene3D" id="3.20.20.140">
    <property type="entry name" value="Metal-dependent hydrolases"/>
    <property type="match status" value="1"/>
</dbReference>
<dbReference type="EMBL" id="CP086322">
    <property type="protein sequence ID" value="UQA95075.1"/>
    <property type="molecule type" value="Genomic_DNA"/>
</dbReference>
<feature type="compositionally biased region" description="Basic and acidic residues" evidence="1">
    <location>
        <begin position="78"/>
        <end position="97"/>
    </location>
</feature>
<feature type="region of interest" description="Disordered" evidence="1">
    <location>
        <begin position="63"/>
        <end position="97"/>
    </location>
</feature>
<dbReference type="PROSITE" id="PS51365">
    <property type="entry name" value="RENAL_DIPEPTIDASE_2"/>
    <property type="match status" value="1"/>
</dbReference>
<feature type="region of interest" description="Disordered" evidence="1">
    <location>
        <begin position="1"/>
        <end position="32"/>
    </location>
</feature>
<name>A0ABY4MBC0_9ACTN</name>
<dbReference type="CDD" id="cd01301">
    <property type="entry name" value="rDP_like"/>
    <property type="match status" value="1"/>
</dbReference>
<evidence type="ECO:0000256" key="1">
    <source>
        <dbReference type="SAM" id="MobiDB-lite"/>
    </source>
</evidence>
<sequence>MADLVPEQQEEDSPAAPGDNAAGRRIPRPPLLLNQRGPLARAHALLAAHPVVDGCNGLPWALRQRTGEDPAPGAPPRRIGDDRGAGRPVDLDHGDTSVRTDIPRLRAGRVGGQFWSLQVPSDLPGEQAVGATLEQIDLVHTLVRTHPRALRLALTADDLTEARNHGRIASLLGSAGGHAIDSSLSVLRAFHRLGVRALALTADRNTPWADSATDRPKAGGLTPFGEEVVREMNRLGMLIDLSGASADTMRHTLAITKSPVFLCCSAARAVTGHARNVPDDVLSQLPRNGGICMVTFTPEHIARDGGPASVQDVADHLDHARTVAGPDHVGIGAGFDTDTATETATATDTDAAPDMDADAAYRGPLSDVAGYPQLIAELIDRGWSFRDLSGLTWGNALRAVRGAECAARAVRCRRVPSTATIGRLDGARG</sequence>
<gene>
    <name evidence="2" type="ORF">K9S39_27345</name>
</gene>
<dbReference type="Pfam" id="PF01244">
    <property type="entry name" value="Peptidase_M19"/>
    <property type="match status" value="1"/>
</dbReference>
<dbReference type="InterPro" id="IPR008257">
    <property type="entry name" value="Pept_M19"/>
</dbReference>
<organism evidence="2 3">
    <name type="scientific">Streptomyces halobius</name>
    <dbReference type="NCBI Taxonomy" id="2879846"/>
    <lineage>
        <taxon>Bacteria</taxon>
        <taxon>Bacillati</taxon>
        <taxon>Actinomycetota</taxon>
        <taxon>Actinomycetes</taxon>
        <taxon>Kitasatosporales</taxon>
        <taxon>Streptomycetaceae</taxon>
        <taxon>Streptomyces</taxon>
    </lineage>
</organism>
<reference evidence="2" key="1">
    <citation type="submission" date="2021-10" db="EMBL/GenBank/DDBJ databases">
        <title>Streptomyces nigrumlapis sp.nov.,an antimicrobial producing actinobacterium isolated from Black Gobi rocks.</title>
        <authorList>
            <person name="Wen Y."/>
            <person name="Zhang W."/>
            <person name="Liu X.G."/>
        </authorList>
    </citation>
    <scope>NUCLEOTIDE SEQUENCE</scope>
    <source>
        <strain evidence="2">ST13-2-2</strain>
    </source>
</reference>
<accession>A0ABY4MBC0</accession>
<evidence type="ECO:0000313" key="3">
    <source>
        <dbReference type="Proteomes" id="UP000830115"/>
    </source>
</evidence>
<dbReference type="PANTHER" id="PTHR10443">
    <property type="entry name" value="MICROSOMAL DIPEPTIDASE"/>
    <property type="match status" value="1"/>
</dbReference>
<dbReference type="RefSeq" id="WP_248865931.1">
    <property type="nucleotide sequence ID" value="NZ_CP086322.1"/>
</dbReference>
<dbReference type="PANTHER" id="PTHR10443:SF12">
    <property type="entry name" value="DIPEPTIDASE"/>
    <property type="match status" value="1"/>
</dbReference>
<dbReference type="InterPro" id="IPR032466">
    <property type="entry name" value="Metal_Hydrolase"/>
</dbReference>